<evidence type="ECO:0000256" key="4">
    <source>
        <dbReference type="ARBA" id="ARBA00023002"/>
    </source>
</evidence>
<dbReference type="Pfam" id="PF13462">
    <property type="entry name" value="Thioredoxin_4"/>
    <property type="match status" value="1"/>
</dbReference>
<dbReference type="InterPro" id="IPR012336">
    <property type="entry name" value="Thioredoxin-like_fold"/>
</dbReference>
<protein>
    <submittedName>
        <fullName evidence="8">Protein-disulfide isomerase</fullName>
    </submittedName>
</protein>
<sequence length="219" mass="23851">MNRNLLIAIVGVVAIGLGAFFVMGNSSNAVPGVTAVNAQTAAADIDTSGVMDPFLGDADAPVTVIEYASFTCPHCRTFHENAFKQIKKDYIDTGKVKFIFREVYFDRYGLWAGMVARCGGGDRYFGIVDLIYENQQTWTQGDPSTIANNLRKFGKQAGLDDATIEACLTDGEKAQALTAFYQKNAQQDGIQSTPSFVINGTTHSNMSYADFQRLLDAEL</sequence>
<dbReference type="OrthoDB" id="8478320at2"/>
<keyword evidence="9" id="KW-1185">Reference proteome</keyword>
<evidence type="ECO:0000256" key="6">
    <source>
        <dbReference type="ARBA" id="ARBA00023284"/>
    </source>
</evidence>
<dbReference type="Gene3D" id="3.40.30.10">
    <property type="entry name" value="Glutaredoxin"/>
    <property type="match status" value="1"/>
</dbReference>
<feature type="domain" description="Thioredoxin" evidence="7">
    <location>
        <begin position="29"/>
        <end position="219"/>
    </location>
</feature>
<reference evidence="8 9" key="1">
    <citation type="submission" date="2018-04" db="EMBL/GenBank/DDBJ databases">
        <title>Genomic Encyclopedia of Archaeal and Bacterial Type Strains, Phase II (KMG-II): from individual species to whole genera.</title>
        <authorList>
            <person name="Goeker M."/>
        </authorList>
    </citation>
    <scope>NUCLEOTIDE SEQUENCE [LARGE SCALE GENOMIC DNA]</scope>
    <source>
        <strain evidence="8 9">DSM 100977</strain>
    </source>
</reference>
<comment type="function">
    <text evidence="1">May be required for disulfide bond formation in some proteins.</text>
</comment>
<evidence type="ECO:0000256" key="2">
    <source>
        <dbReference type="ARBA" id="ARBA00005791"/>
    </source>
</evidence>
<evidence type="ECO:0000256" key="1">
    <source>
        <dbReference type="ARBA" id="ARBA00003565"/>
    </source>
</evidence>
<evidence type="ECO:0000313" key="8">
    <source>
        <dbReference type="EMBL" id="PTX57749.1"/>
    </source>
</evidence>
<dbReference type="Proteomes" id="UP000243978">
    <property type="component" value="Unassembled WGS sequence"/>
</dbReference>
<dbReference type="GO" id="GO:0016491">
    <property type="term" value="F:oxidoreductase activity"/>
    <property type="evidence" value="ECO:0007669"/>
    <property type="project" value="UniProtKB-KW"/>
</dbReference>
<dbReference type="RefSeq" id="WP_107845825.1">
    <property type="nucleotide sequence ID" value="NZ_QBKS01000001.1"/>
</dbReference>
<keyword evidence="5" id="KW-1015">Disulfide bond</keyword>
<evidence type="ECO:0000256" key="3">
    <source>
        <dbReference type="ARBA" id="ARBA00022729"/>
    </source>
</evidence>
<gene>
    <name evidence="8" type="ORF">C8N43_2420</name>
</gene>
<keyword evidence="4" id="KW-0560">Oxidoreductase</keyword>
<keyword evidence="8" id="KW-0413">Isomerase</keyword>
<accession>A0A2T6BNU6</accession>
<dbReference type="InterPro" id="IPR036249">
    <property type="entry name" value="Thioredoxin-like_sf"/>
</dbReference>
<dbReference type="PANTHER" id="PTHR13887:SF14">
    <property type="entry name" value="DISULFIDE BOND FORMATION PROTEIN D"/>
    <property type="match status" value="1"/>
</dbReference>
<keyword evidence="6" id="KW-0676">Redox-active center</keyword>
<evidence type="ECO:0000256" key="5">
    <source>
        <dbReference type="ARBA" id="ARBA00023157"/>
    </source>
</evidence>
<dbReference type="GO" id="GO:0016853">
    <property type="term" value="F:isomerase activity"/>
    <property type="evidence" value="ECO:0007669"/>
    <property type="project" value="UniProtKB-KW"/>
</dbReference>
<dbReference type="SUPFAM" id="SSF52833">
    <property type="entry name" value="Thioredoxin-like"/>
    <property type="match status" value="1"/>
</dbReference>
<proteinExistence type="inferred from homology"/>
<dbReference type="PANTHER" id="PTHR13887">
    <property type="entry name" value="GLUTATHIONE S-TRANSFERASE KAPPA"/>
    <property type="match status" value="1"/>
</dbReference>
<evidence type="ECO:0000259" key="7">
    <source>
        <dbReference type="PROSITE" id="PS51352"/>
    </source>
</evidence>
<dbReference type="EMBL" id="QBKS01000001">
    <property type="protein sequence ID" value="PTX57749.1"/>
    <property type="molecule type" value="Genomic_DNA"/>
</dbReference>
<evidence type="ECO:0000313" key="9">
    <source>
        <dbReference type="Proteomes" id="UP000243978"/>
    </source>
</evidence>
<organism evidence="8 9">
    <name type="scientific">Litoreibacter ponti</name>
    <dbReference type="NCBI Taxonomy" id="1510457"/>
    <lineage>
        <taxon>Bacteria</taxon>
        <taxon>Pseudomonadati</taxon>
        <taxon>Pseudomonadota</taxon>
        <taxon>Alphaproteobacteria</taxon>
        <taxon>Rhodobacterales</taxon>
        <taxon>Roseobacteraceae</taxon>
        <taxon>Litoreibacter</taxon>
    </lineage>
</organism>
<dbReference type="PROSITE" id="PS51352">
    <property type="entry name" value="THIOREDOXIN_2"/>
    <property type="match status" value="1"/>
</dbReference>
<comment type="similarity">
    <text evidence="2">Belongs to the thioredoxin family. DsbA subfamily.</text>
</comment>
<dbReference type="AlphaFoldDB" id="A0A2T6BNU6"/>
<keyword evidence="3" id="KW-0732">Signal</keyword>
<dbReference type="InterPro" id="IPR013766">
    <property type="entry name" value="Thioredoxin_domain"/>
</dbReference>
<comment type="caution">
    <text evidence="8">The sequence shown here is derived from an EMBL/GenBank/DDBJ whole genome shotgun (WGS) entry which is preliminary data.</text>
</comment>
<name>A0A2T6BNU6_9RHOB</name>